<proteinExistence type="predicted"/>
<dbReference type="EMBL" id="JBEDUW010000005">
    <property type="protein sequence ID" value="KAK9930340.1"/>
    <property type="molecule type" value="Genomic_DNA"/>
</dbReference>
<sequence length="176" mass="20221">MFPNLESLNLSFCTSLAELHPSVGFLDKLVHFNLRNCYNLEMFPRIVNMKSLQDINFEDCKRLENFPEIVGRMESLTSMNVSGTAHQRSAFICWILSLQFHQKEKVMMKQGNLDAGVCNIWDGYASALRVIDLSAHNFVSLPACIGKFFNLWQLNLNGCKRLREVPELPPSWQGYM</sequence>
<dbReference type="InterPro" id="IPR032675">
    <property type="entry name" value="LRR_dom_sf"/>
</dbReference>
<gene>
    <name evidence="1" type="ORF">M0R45_027379</name>
</gene>
<accession>A0AAW1X1Y0</accession>
<reference evidence="1 2" key="1">
    <citation type="journal article" date="2023" name="G3 (Bethesda)">
        <title>A chromosome-length genome assembly and annotation of blackberry (Rubus argutus, cv. 'Hillquist').</title>
        <authorList>
            <person name="Bruna T."/>
            <person name="Aryal R."/>
            <person name="Dudchenko O."/>
            <person name="Sargent D.J."/>
            <person name="Mead D."/>
            <person name="Buti M."/>
            <person name="Cavallini A."/>
            <person name="Hytonen T."/>
            <person name="Andres J."/>
            <person name="Pham M."/>
            <person name="Weisz D."/>
            <person name="Mascagni F."/>
            <person name="Usai G."/>
            <person name="Natali L."/>
            <person name="Bassil N."/>
            <person name="Fernandez G.E."/>
            <person name="Lomsadze A."/>
            <person name="Armour M."/>
            <person name="Olukolu B."/>
            <person name="Poorten T."/>
            <person name="Britton C."/>
            <person name="Davik J."/>
            <person name="Ashrafi H."/>
            <person name="Aiden E.L."/>
            <person name="Borodovsky M."/>
            <person name="Worthington M."/>
        </authorList>
    </citation>
    <scope>NUCLEOTIDE SEQUENCE [LARGE SCALE GENOMIC DNA]</scope>
    <source>
        <strain evidence="1">PI 553951</strain>
    </source>
</reference>
<dbReference type="PANTHER" id="PTHR47186:SF3">
    <property type="entry name" value="OS09G0267800 PROTEIN"/>
    <property type="match status" value="1"/>
</dbReference>
<protein>
    <submittedName>
        <fullName evidence="1">Uncharacterized protein</fullName>
    </submittedName>
</protein>
<keyword evidence="2" id="KW-1185">Reference proteome</keyword>
<name>A0AAW1X1Y0_RUBAR</name>
<organism evidence="1 2">
    <name type="scientific">Rubus argutus</name>
    <name type="common">Southern blackberry</name>
    <dbReference type="NCBI Taxonomy" id="59490"/>
    <lineage>
        <taxon>Eukaryota</taxon>
        <taxon>Viridiplantae</taxon>
        <taxon>Streptophyta</taxon>
        <taxon>Embryophyta</taxon>
        <taxon>Tracheophyta</taxon>
        <taxon>Spermatophyta</taxon>
        <taxon>Magnoliopsida</taxon>
        <taxon>eudicotyledons</taxon>
        <taxon>Gunneridae</taxon>
        <taxon>Pentapetalae</taxon>
        <taxon>rosids</taxon>
        <taxon>fabids</taxon>
        <taxon>Rosales</taxon>
        <taxon>Rosaceae</taxon>
        <taxon>Rosoideae</taxon>
        <taxon>Rosoideae incertae sedis</taxon>
        <taxon>Rubus</taxon>
    </lineage>
</organism>
<dbReference type="SUPFAM" id="SSF52047">
    <property type="entry name" value="RNI-like"/>
    <property type="match status" value="1"/>
</dbReference>
<evidence type="ECO:0000313" key="2">
    <source>
        <dbReference type="Proteomes" id="UP001457282"/>
    </source>
</evidence>
<dbReference type="Proteomes" id="UP001457282">
    <property type="component" value="Unassembled WGS sequence"/>
</dbReference>
<dbReference type="AlphaFoldDB" id="A0AAW1X1Y0"/>
<dbReference type="Gene3D" id="3.80.10.10">
    <property type="entry name" value="Ribonuclease Inhibitor"/>
    <property type="match status" value="2"/>
</dbReference>
<evidence type="ECO:0000313" key="1">
    <source>
        <dbReference type="EMBL" id="KAK9930340.1"/>
    </source>
</evidence>
<dbReference type="PANTHER" id="PTHR47186">
    <property type="entry name" value="LEUCINE-RICH REPEAT-CONTAINING PROTEIN 57"/>
    <property type="match status" value="1"/>
</dbReference>
<comment type="caution">
    <text evidence="1">The sequence shown here is derived from an EMBL/GenBank/DDBJ whole genome shotgun (WGS) entry which is preliminary data.</text>
</comment>